<gene>
    <name evidence="3" type="ORF">L207DRAFT_560633</name>
</gene>
<feature type="compositionally biased region" description="Basic residues" evidence="1">
    <location>
        <begin position="1"/>
        <end position="11"/>
    </location>
</feature>
<dbReference type="InterPro" id="IPR046497">
    <property type="entry name" value="DUF6590"/>
</dbReference>
<dbReference type="Pfam" id="PF20233">
    <property type="entry name" value="DUF6590"/>
    <property type="match status" value="1"/>
</dbReference>
<dbReference type="OrthoDB" id="3559580at2759"/>
<keyword evidence="4" id="KW-1185">Reference proteome</keyword>
<reference evidence="3 4" key="1">
    <citation type="submission" date="2016-04" db="EMBL/GenBank/DDBJ databases">
        <title>A degradative enzymes factory behind the ericoid mycorrhizal symbiosis.</title>
        <authorList>
            <consortium name="DOE Joint Genome Institute"/>
            <person name="Martino E."/>
            <person name="Morin E."/>
            <person name="Grelet G."/>
            <person name="Kuo A."/>
            <person name="Kohler A."/>
            <person name="Daghino S."/>
            <person name="Barry K."/>
            <person name="Choi C."/>
            <person name="Cichocki N."/>
            <person name="Clum A."/>
            <person name="Copeland A."/>
            <person name="Hainaut M."/>
            <person name="Haridas S."/>
            <person name="Labutti K."/>
            <person name="Lindquist E."/>
            <person name="Lipzen A."/>
            <person name="Khouja H.-R."/>
            <person name="Murat C."/>
            <person name="Ohm R."/>
            <person name="Olson A."/>
            <person name="Spatafora J."/>
            <person name="Veneault-Fourrey C."/>
            <person name="Henrissat B."/>
            <person name="Grigoriev I."/>
            <person name="Martin F."/>
            <person name="Perotto S."/>
        </authorList>
    </citation>
    <scope>NUCLEOTIDE SEQUENCE [LARGE SCALE GENOMIC DNA]</scope>
    <source>
        <strain evidence="3 4">F</strain>
    </source>
</reference>
<evidence type="ECO:0000259" key="2">
    <source>
        <dbReference type="Pfam" id="PF20233"/>
    </source>
</evidence>
<feature type="region of interest" description="Disordered" evidence="1">
    <location>
        <begin position="1"/>
        <end position="22"/>
    </location>
</feature>
<feature type="compositionally biased region" description="Polar residues" evidence="1">
    <location>
        <begin position="283"/>
        <end position="296"/>
    </location>
</feature>
<evidence type="ECO:0000313" key="4">
    <source>
        <dbReference type="Proteomes" id="UP000235786"/>
    </source>
</evidence>
<name>A0A2J6S899_HYAVF</name>
<feature type="compositionally biased region" description="Polar residues" evidence="1">
    <location>
        <begin position="137"/>
        <end position="155"/>
    </location>
</feature>
<evidence type="ECO:0000256" key="1">
    <source>
        <dbReference type="SAM" id="MobiDB-lite"/>
    </source>
</evidence>
<dbReference type="STRING" id="1149755.A0A2J6S899"/>
<sequence>MSTRSGRRSGKSKGSARSDDWSEWTWDEKGWQWYRARLNSRGEYDYQYQLGQNAAQNSTPRGAAIPEHVAVLPTSSTSHSREYYDNQDYDYQERSQTSNEVNDLSGDFAATSLNDELLPPTGSTSHIEYKSKERQQESTSTQPISIPPQSWRQINETASAEYSSSSHSTIVDGHSSYTGGNSLLSPSGYTAQVPSPYYTSAPRPFGSSYGASTSYDYPEHSMVDSRGVPTPGMGYSDPSAGPSGSGYSASAPGYPNSAGSYSKPSGSYTTSQSEAPSFYEPSAASSSEAITPNATHMTIKGTPGKKEELDPDYRVHSSKHFRPGQVFKVLWFEPLGENARSTSATEVTDFSWDVGDGRFAERAHSSIRRFVIVAADLGHCQCLPILTYHRQGTTKSGVKREDHAIIYTGDKPPREIQGEAELMLRPIRVIPKTPRDKLEKESRINYAKIYTVEHNVKVHFIGHVDPKFHHKLVADFDATWMKKRQMSPYPQDYSTANTGGEGY</sequence>
<feature type="compositionally biased region" description="Low complexity" evidence="1">
    <location>
        <begin position="234"/>
        <end position="255"/>
    </location>
</feature>
<protein>
    <recommendedName>
        <fullName evidence="2">DUF6590 domain-containing protein</fullName>
    </recommendedName>
</protein>
<feature type="compositionally biased region" description="Low complexity" evidence="1">
    <location>
        <begin position="156"/>
        <end position="169"/>
    </location>
</feature>
<proteinExistence type="predicted"/>
<accession>A0A2J6S899</accession>
<dbReference type="AlphaFoldDB" id="A0A2J6S899"/>
<feature type="compositionally biased region" description="Polar residues" evidence="1">
    <location>
        <begin position="257"/>
        <end position="275"/>
    </location>
</feature>
<feature type="domain" description="DUF6590" evidence="2">
    <location>
        <begin position="318"/>
        <end position="473"/>
    </location>
</feature>
<dbReference type="Proteomes" id="UP000235786">
    <property type="component" value="Unassembled WGS sequence"/>
</dbReference>
<dbReference type="PANTHER" id="PTHR35391">
    <property type="entry name" value="C2H2-TYPE DOMAIN-CONTAINING PROTEIN-RELATED"/>
    <property type="match status" value="1"/>
</dbReference>
<feature type="compositionally biased region" description="Basic and acidic residues" evidence="1">
    <location>
        <begin position="127"/>
        <end position="136"/>
    </location>
</feature>
<organism evidence="3 4">
    <name type="scientific">Hyaloscypha variabilis (strain UAMH 11265 / GT02V1 / F)</name>
    <name type="common">Meliniomyces variabilis</name>
    <dbReference type="NCBI Taxonomy" id="1149755"/>
    <lineage>
        <taxon>Eukaryota</taxon>
        <taxon>Fungi</taxon>
        <taxon>Dikarya</taxon>
        <taxon>Ascomycota</taxon>
        <taxon>Pezizomycotina</taxon>
        <taxon>Leotiomycetes</taxon>
        <taxon>Helotiales</taxon>
        <taxon>Hyaloscyphaceae</taxon>
        <taxon>Hyaloscypha</taxon>
        <taxon>Hyaloscypha variabilis</taxon>
    </lineage>
</organism>
<dbReference type="PANTHER" id="PTHR35391:SF5">
    <property type="entry name" value="DUF6590 DOMAIN-CONTAINING PROTEIN"/>
    <property type="match status" value="1"/>
</dbReference>
<feature type="region of interest" description="Disordered" evidence="1">
    <location>
        <begin position="220"/>
        <end position="307"/>
    </location>
</feature>
<dbReference type="EMBL" id="KZ613938">
    <property type="protein sequence ID" value="PMD46994.1"/>
    <property type="molecule type" value="Genomic_DNA"/>
</dbReference>
<feature type="region of interest" description="Disordered" evidence="1">
    <location>
        <begin position="55"/>
        <end position="169"/>
    </location>
</feature>
<evidence type="ECO:0000313" key="3">
    <source>
        <dbReference type="EMBL" id="PMD46994.1"/>
    </source>
</evidence>